<sequence length="79" mass="9229">MSGRRGHSDKTKNIKEFRLVITWPGRKPQVFTTRDRKRLRSVLTQNLDQGARIEMQEHAGFGVFTTTKRYEPQRGRAKA</sequence>
<proteinExistence type="predicted"/>
<keyword evidence="2" id="KW-1185">Reference proteome</keyword>
<evidence type="ECO:0000313" key="2">
    <source>
        <dbReference type="Proteomes" id="UP000749040"/>
    </source>
</evidence>
<dbReference type="RefSeq" id="WP_205363673.1">
    <property type="nucleotide sequence ID" value="NZ_JADKYB010000030.1"/>
</dbReference>
<evidence type="ECO:0000313" key="1">
    <source>
        <dbReference type="EMBL" id="MBM9510038.1"/>
    </source>
</evidence>
<reference evidence="1 2" key="1">
    <citation type="submission" date="2021-01" db="EMBL/GenBank/DDBJ databases">
        <title>Streptomyces acididurans sp. nov., isolated from a peat swamp forest soil.</title>
        <authorList>
            <person name="Chantavorakit T."/>
            <person name="Duangmal K."/>
        </authorList>
    </citation>
    <scope>NUCLEOTIDE SEQUENCE [LARGE SCALE GENOMIC DNA]</scope>
    <source>
        <strain evidence="1 2">KK5PA1</strain>
    </source>
</reference>
<accession>A0ABS2U794</accession>
<protein>
    <submittedName>
        <fullName evidence="1">Uncharacterized protein</fullName>
    </submittedName>
</protein>
<gene>
    <name evidence="1" type="ORF">ITX44_36875</name>
</gene>
<name>A0ABS2U794_9ACTN</name>
<dbReference type="Proteomes" id="UP000749040">
    <property type="component" value="Unassembled WGS sequence"/>
</dbReference>
<comment type="caution">
    <text evidence="1">The sequence shown here is derived from an EMBL/GenBank/DDBJ whole genome shotgun (WGS) entry which is preliminary data.</text>
</comment>
<organism evidence="1 2">
    <name type="scientific">Actinacidiphila acididurans</name>
    <dbReference type="NCBI Taxonomy" id="2784346"/>
    <lineage>
        <taxon>Bacteria</taxon>
        <taxon>Bacillati</taxon>
        <taxon>Actinomycetota</taxon>
        <taxon>Actinomycetes</taxon>
        <taxon>Kitasatosporales</taxon>
        <taxon>Streptomycetaceae</taxon>
        <taxon>Actinacidiphila</taxon>
    </lineage>
</organism>
<dbReference type="EMBL" id="JADKYB010000030">
    <property type="protein sequence ID" value="MBM9510038.1"/>
    <property type="molecule type" value="Genomic_DNA"/>
</dbReference>